<reference evidence="2 3" key="1">
    <citation type="submission" date="2019-09" db="EMBL/GenBank/DDBJ databases">
        <title>Bacillus ochoae sp. nov., Paenibacillus whitsoniae sp. nov., Paenibacillus spiritus sp. nov. Isolated from the Mars Exploration Rover during spacecraft assembly.</title>
        <authorList>
            <person name="Seuylemezian A."/>
            <person name="Vaishampayan P."/>
        </authorList>
    </citation>
    <scope>NUCLEOTIDE SEQUENCE [LARGE SCALE GENOMIC DNA]</scope>
    <source>
        <strain evidence="2 3">MER_111</strain>
    </source>
</reference>
<dbReference type="EMBL" id="VYKK01000004">
    <property type="protein sequence ID" value="KAA9007324.1"/>
    <property type="molecule type" value="Genomic_DNA"/>
</dbReference>
<evidence type="ECO:0000313" key="3">
    <source>
        <dbReference type="Proteomes" id="UP000367750"/>
    </source>
</evidence>
<evidence type="ECO:0000313" key="2">
    <source>
        <dbReference type="EMBL" id="KAA9007324.1"/>
    </source>
</evidence>
<dbReference type="Pfam" id="PF01381">
    <property type="entry name" value="HTH_3"/>
    <property type="match status" value="1"/>
</dbReference>
<dbReference type="InterPro" id="IPR001387">
    <property type="entry name" value="Cro/C1-type_HTH"/>
</dbReference>
<dbReference type="PROSITE" id="PS50943">
    <property type="entry name" value="HTH_CROC1"/>
    <property type="match status" value="1"/>
</dbReference>
<organism evidence="2 3">
    <name type="scientific">Paenibacillus spiritus</name>
    <dbReference type="NCBI Taxonomy" id="2496557"/>
    <lineage>
        <taxon>Bacteria</taxon>
        <taxon>Bacillati</taxon>
        <taxon>Bacillota</taxon>
        <taxon>Bacilli</taxon>
        <taxon>Bacillales</taxon>
        <taxon>Paenibacillaceae</taxon>
        <taxon>Paenibacillus</taxon>
    </lineage>
</organism>
<keyword evidence="3" id="KW-1185">Reference proteome</keyword>
<dbReference type="Gene3D" id="1.10.260.40">
    <property type="entry name" value="lambda repressor-like DNA-binding domains"/>
    <property type="match status" value="1"/>
</dbReference>
<evidence type="ECO:0000259" key="1">
    <source>
        <dbReference type="PROSITE" id="PS50943"/>
    </source>
</evidence>
<accession>A0A5J5GIK1</accession>
<dbReference type="Proteomes" id="UP000367750">
    <property type="component" value="Unassembled WGS sequence"/>
</dbReference>
<dbReference type="GO" id="GO:0003677">
    <property type="term" value="F:DNA binding"/>
    <property type="evidence" value="ECO:0007669"/>
    <property type="project" value="InterPro"/>
</dbReference>
<dbReference type="CDD" id="cd00093">
    <property type="entry name" value="HTH_XRE"/>
    <property type="match status" value="1"/>
</dbReference>
<sequence length="82" mass="9437">MSFNIKCNLRFALLEVRSDVTNEELATIWGVHRNTVTNLTRGKTLPGLELAYKIVDYLNGQADEAGVSKRWTIEEVWQRVKE</sequence>
<dbReference type="SUPFAM" id="SSF47413">
    <property type="entry name" value="lambda repressor-like DNA-binding domains"/>
    <property type="match status" value="1"/>
</dbReference>
<dbReference type="RefSeq" id="WP_150456614.1">
    <property type="nucleotide sequence ID" value="NZ_VYKK01000004.1"/>
</dbReference>
<dbReference type="AlphaFoldDB" id="A0A5J5GIK1"/>
<protein>
    <submittedName>
        <fullName evidence="2">Helix-turn-helix domain-containing protein</fullName>
    </submittedName>
</protein>
<proteinExistence type="predicted"/>
<dbReference type="InterPro" id="IPR010982">
    <property type="entry name" value="Lambda_DNA-bd_dom_sf"/>
</dbReference>
<gene>
    <name evidence="2" type="ORF">F4V43_02230</name>
</gene>
<comment type="caution">
    <text evidence="2">The sequence shown here is derived from an EMBL/GenBank/DDBJ whole genome shotgun (WGS) entry which is preliminary data.</text>
</comment>
<name>A0A5J5GIK1_9BACL</name>
<feature type="domain" description="HTH cro/C1-type" evidence="1">
    <location>
        <begin position="23"/>
        <end position="65"/>
    </location>
</feature>
<dbReference type="OrthoDB" id="6386941at2"/>